<evidence type="ECO:0000313" key="2">
    <source>
        <dbReference type="Proteomes" id="UP000270094"/>
    </source>
</evidence>
<name>A0A3P7JCE1_STRVU</name>
<sequence>MFTSTINNIVPVDPVEGPVPSIQKMKSGWQCPRQRTAVQSVQMISPASSGKSGTAWRFLALDFLNQVIKAKKISRDCQYQY</sequence>
<gene>
    <name evidence="1" type="ORF">SVUK_LOCUS10702</name>
</gene>
<organism evidence="1 2">
    <name type="scientific">Strongylus vulgaris</name>
    <name type="common">Blood worm</name>
    <dbReference type="NCBI Taxonomy" id="40348"/>
    <lineage>
        <taxon>Eukaryota</taxon>
        <taxon>Metazoa</taxon>
        <taxon>Ecdysozoa</taxon>
        <taxon>Nematoda</taxon>
        <taxon>Chromadorea</taxon>
        <taxon>Rhabditida</taxon>
        <taxon>Rhabditina</taxon>
        <taxon>Rhabditomorpha</taxon>
        <taxon>Strongyloidea</taxon>
        <taxon>Strongylidae</taxon>
        <taxon>Strongylus</taxon>
    </lineage>
</organism>
<keyword evidence="2" id="KW-1185">Reference proteome</keyword>
<accession>A0A3P7JCE1</accession>
<evidence type="ECO:0000313" key="1">
    <source>
        <dbReference type="EMBL" id="VDM75704.1"/>
    </source>
</evidence>
<dbReference type="AlphaFoldDB" id="A0A3P7JCE1"/>
<dbReference type="Proteomes" id="UP000270094">
    <property type="component" value="Unassembled WGS sequence"/>
</dbReference>
<reference evidence="1 2" key="1">
    <citation type="submission" date="2018-11" db="EMBL/GenBank/DDBJ databases">
        <authorList>
            <consortium name="Pathogen Informatics"/>
        </authorList>
    </citation>
    <scope>NUCLEOTIDE SEQUENCE [LARGE SCALE GENOMIC DNA]</scope>
</reference>
<dbReference type="EMBL" id="UYYB01095710">
    <property type="protein sequence ID" value="VDM75704.1"/>
    <property type="molecule type" value="Genomic_DNA"/>
</dbReference>
<proteinExistence type="predicted"/>
<protein>
    <submittedName>
        <fullName evidence="1">Uncharacterized protein</fullName>
    </submittedName>
</protein>